<dbReference type="PROSITE" id="PS51094">
    <property type="entry name" value="PTS_EIIA_TYPE_2"/>
    <property type="match status" value="1"/>
</dbReference>
<keyword evidence="1" id="KW-0677">Repeat</keyword>
<dbReference type="SUPFAM" id="SSF55804">
    <property type="entry name" value="Phoshotransferase/anion transport protein"/>
    <property type="match status" value="1"/>
</dbReference>
<evidence type="ECO:0000313" key="8">
    <source>
        <dbReference type="Proteomes" id="UP000065511"/>
    </source>
</evidence>
<dbReference type="Gene3D" id="1.10.1790.10">
    <property type="entry name" value="PRD domain"/>
    <property type="match status" value="2"/>
</dbReference>
<dbReference type="Proteomes" id="UP000065511">
    <property type="component" value="Chromosome"/>
</dbReference>
<reference evidence="6 8" key="2">
    <citation type="submission" date="2015-12" db="EMBL/GenBank/DDBJ databases">
        <authorList>
            <person name="Lauer A."/>
            <person name="Humrighouse B."/>
            <person name="Loparev V."/>
            <person name="Shewmaker P.L."/>
            <person name="Whitney A.M."/>
            <person name="McLaughlin R.W."/>
        </authorList>
    </citation>
    <scope>NUCLEOTIDE SEQUENCE [LARGE SCALE GENOMIC DNA]</scope>
    <source>
        <strain evidence="6 8">LMG 23085</strain>
    </source>
</reference>
<dbReference type="KEGG" id="ess:ATZ33_09895"/>
<dbReference type="RefSeq" id="WP_071878027.1">
    <property type="nucleotide sequence ID" value="NZ_JXLC01000014.1"/>
</dbReference>
<accession>A0A0S3KBM0</accession>
<dbReference type="InterPro" id="IPR001034">
    <property type="entry name" value="DeoR_HTH"/>
</dbReference>
<dbReference type="AlphaFoldDB" id="A0A0S3KBM0"/>
<dbReference type="OrthoDB" id="95158at2"/>
<evidence type="ECO:0000259" key="4">
    <source>
        <dbReference type="PROSITE" id="PS51094"/>
    </source>
</evidence>
<evidence type="ECO:0000256" key="3">
    <source>
        <dbReference type="ARBA" id="ARBA00023163"/>
    </source>
</evidence>
<dbReference type="EMBL" id="JXLC01000014">
    <property type="protein sequence ID" value="OJG91428.1"/>
    <property type="molecule type" value="Genomic_DNA"/>
</dbReference>
<evidence type="ECO:0000259" key="5">
    <source>
        <dbReference type="PROSITE" id="PS51372"/>
    </source>
</evidence>
<dbReference type="SUPFAM" id="SSF63520">
    <property type="entry name" value="PTS-regulatory domain, PRD"/>
    <property type="match status" value="2"/>
</dbReference>
<feature type="domain" description="PTS EIIA type-2" evidence="4">
    <location>
        <begin position="501"/>
        <end position="641"/>
    </location>
</feature>
<dbReference type="InterPro" id="IPR036388">
    <property type="entry name" value="WH-like_DNA-bd_sf"/>
</dbReference>
<dbReference type="PANTHER" id="PTHR30185">
    <property type="entry name" value="CRYPTIC BETA-GLUCOSIDE BGL OPERON ANTITERMINATOR"/>
    <property type="match status" value="1"/>
</dbReference>
<dbReference type="InterPro" id="IPR011608">
    <property type="entry name" value="PRD"/>
</dbReference>
<keyword evidence="2" id="KW-0805">Transcription regulation</keyword>
<dbReference type="InterPro" id="IPR013196">
    <property type="entry name" value="HTH_11"/>
</dbReference>
<gene>
    <name evidence="6" type="ORF">ATZ33_09895</name>
    <name evidence="7" type="ORF">RV15_GL000705</name>
</gene>
<keyword evidence="3" id="KW-0804">Transcription</keyword>
<keyword evidence="8" id="KW-1185">Reference proteome</keyword>
<evidence type="ECO:0000313" key="6">
    <source>
        <dbReference type="EMBL" id="ALS01671.1"/>
    </source>
</evidence>
<proteinExistence type="predicted"/>
<dbReference type="GO" id="GO:0003700">
    <property type="term" value="F:DNA-binding transcription factor activity"/>
    <property type="evidence" value="ECO:0007669"/>
    <property type="project" value="InterPro"/>
</dbReference>
<dbReference type="InterPro" id="IPR036634">
    <property type="entry name" value="PRD_sf"/>
</dbReference>
<evidence type="ECO:0000256" key="2">
    <source>
        <dbReference type="ARBA" id="ARBA00023015"/>
    </source>
</evidence>
<evidence type="ECO:0000256" key="1">
    <source>
        <dbReference type="ARBA" id="ARBA00022737"/>
    </source>
</evidence>
<dbReference type="InterPro" id="IPR036390">
    <property type="entry name" value="WH_DNA-bd_sf"/>
</dbReference>
<dbReference type="PANTHER" id="PTHR30185:SF13">
    <property type="entry name" value="LICABCH OPERON REGULATOR-RELATED"/>
    <property type="match status" value="1"/>
</dbReference>
<name>A0A0S3KBM0_9ENTE</name>
<sequence>MKQNKRLLKMFQQSKLVTLAEIKTKERVSERRAREQIKELKEIGGSHGFEIKTIYGRGYRLLVTEQAYFQQFLLDQSNELDERINHQQFRVGIILFLLFQQHGYITIKELAKYINVSESTVKRDLQLVHKKLQEAELQLESKSHYGVKINGTEIAYRKAFIHHLNEINKYYPTQDDFFCFRSSMDLYGLKPMVSEMFRQKKISISDAGFSSLIIHLEILIYRLENRNWISDFQMENPIHNSYLELADALANRLEEYYKIQIPALERKYLAAQLIGKTSIANGTIENTIKIRQQISAILKLLDQQFLTSFSDDKELIEALLLHIYPMMKRIAFSLTLTNPLIDLVSTKYANTFLIALKFTQLWETHTLDNIVLQLSRDEIGYLALHFAASLEKAQEAFFQQFKRVVLLSNHGRAADYLLNSKITKLFPKASILHYPYFDATNPVFEEADIILNATQTEPELEKNYSMLSIPVIPSEAELNYMKKALLLKKEMNSVEKHQMTELFSEQFFYLKKSSTDSYLQVIEKMAEEMVQKKYAYERFPALVLQREQRFTTIYENGVAGPHSMLMEAKRNCIGACILEKPLIYQGKEVQLIFLLNLKKGNNFLYKEISNLLLAIMENYHLRKQLLQVTSFEEFYQILFSLCNQEGFE</sequence>
<dbReference type="Pfam" id="PF00359">
    <property type="entry name" value="PTS_EIIA_2"/>
    <property type="match status" value="1"/>
</dbReference>
<dbReference type="InterPro" id="IPR016152">
    <property type="entry name" value="PTrfase/Anion_transptr"/>
</dbReference>
<dbReference type="Gene3D" id="1.10.10.10">
    <property type="entry name" value="Winged helix-like DNA-binding domain superfamily/Winged helix DNA-binding domain"/>
    <property type="match status" value="2"/>
</dbReference>
<reference evidence="7 9" key="1">
    <citation type="submission" date="2014-12" db="EMBL/GenBank/DDBJ databases">
        <title>Draft genome sequences of 29 type strains of Enterococci.</title>
        <authorList>
            <person name="Zhong Z."/>
            <person name="Sun Z."/>
            <person name="Liu W."/>
            <person name="Zhang W."/>
            <person name="Zhang H."/>
        </authorList>
    </citation>
    <scope>NUCLEOTIDE SEQUENCE [LARGE SCALE GENOMIC DNA]</scope>
    <source>
        <strain evidence="7 9">DSM 22801</strain>
    </source>
</reference>
<dbReference type="SMART" id="SM00420">
    <property type="entry name" value="HTH_DEOR"/>
    <property type="match status" value="1"/>
</dbReference>
<dbReference type="Pfam" id="PF08279">
    <property type="entry name" value="HTH_11"/>
    <property type="match status" value="1"/>
</dbReference>
<dbReference type="PROSITE" id="PS51372">
    <property type="entry name" value="PRD_2"/>
    <property type="match status" value="1"/>
</dbReference>
<dbReference type="Gene3D" id="3.40.930.10">
    <property type="entry name" value="Mannitol-specific EII, Chain A"/>
    <property type="match status" value="1"/>
</dbReference>
<evidence type="ECO:0000313" key="7">
    <source>
        <dbReference type="EMBL" id="OJG91428.1"/>
    </source>
</evidence>
<organism evidence="7 9">
    <name type="scientific">Enterococcus silesiacus</name>
    <dbReference type="NCBI Taxonomy" id="332949"/>
    <lineage>
        <taxon>Bacteria</taxon>
        <taxon>Bacillati</taxon>
        <taxon>Bacillota</taxon>
        <taxon>Bacilli</taxon>
        <taxon>Lactobacillales</taxon>
        <taxon>Enterococcaceae</taxon>
        <taxon>Enterococcus</taxon>
    </lineage>
</organism>
<dbReference type="InterPro" id="IPR002178">
    <property type="entry name" value="PTS_EIIA_type-2_dom"/>
</dbReference>
<dbReference type="EMBL" id="CP013614">
    <property type="protein sequence ID" value="ALS01671.1"/>
    <property type="molecule type" value="Genomic_DNA"/>
</dbReference>
<protein>
    <submittedName>
        <fullName evidence="7">Uncharacterized protein</fullName>
    </submittedName>
</protein>
<dbReference type="InterPro" id="IPR050661">
    <property type="entry name" value="BglG_antiterminators"/>
</dbReference>
<dbReference type="Proteomes" id="UP000183039">
    <property type="component" value="Unassembled WGS sequence"/>
</dbReference>
<dbReference type="SUPFAM" id="SSF46785">
    <property type="entry name" value="Winged helix' DNA-binding domain"/>
    <property type="match status" value="1"/>
</dbReference>
<evidence type="ECO:0000313" key="9">
    <source>
        <dbReference type="Proteomes" id="UP000183039"/>
    </source>
</evidence>
<dbReference type="Pfam" id="PF00874">
    <property type="entry name" value="PRD"/>
    <property type="match status" value="2"/>
</dbReference>
<feature type="domain" description="PRD" evidence="5">
    <location>
        <begin position="285"/>
        <end position="396"/>
    </location>
</feature>